<dbReference type="EnsemblMetazoa" id="Aqu2.1.28928_001">
    <property type="protein sequence ID" value="Aqu2.1.28928_001"/>
    <property type="gene ID" value="Aqu2.1.28928"/>
</dbReference>
<reference evidence="1" key="1">
    <citation type="submission" date="2017-05" db="UniProtKB">
        <authorList>
            <consortium name="EnsemblMetazoa"/>
        </authorList>
    </citation>
    <scope>IDENTIFICATION</scope>
</reference>
<sequence>MAGEDANSDVNHDCWTQEESTSALSAISRAQKHAAIFLLKLKETRIVLQLAIDDLINDIPSMIQCEVARLQTIVDLILKKNGLSMSAISGLQNAFSVVNPFAQLSSNYLQKFYKDQFQLLEPETILLGRRTALVLRVSRPFLKYTPVYMYHIPLLISLNALLKQPIVLKEVMCGHSQTDGQLGDYCDGSNFKAHPLYSKGPNSLQVMLYYDDLEVCNPPGMKVKLHKLGN</sequence>
<evidence type="ECO:0000313" key="1">
    <source>
        <dbReference type="EnsemblMetazoa" id="Aqu2.1.28928_001"/>
    </source>
</evidence>
<protein>
    <submittedName>
        <fullName evidence="1">Uncharacterized protein</fullName>
    </submittedName>
</protein>
<dbReference type="InParanoid" id="A0A1X7UMD5"/>
<dbReference type="OrthoDB" id="5982971at2759"/>
<proteinExistence type="predicted"/>
<name>A0A1X7UMD5_AMPQE</name>
<accession>A0A1X7UMD5</accession>
<dbReference type="AlphaFoldDB" id="A0A1X7UMD5"/>
<organism evidence="1">
    <name type="scientific">Amphimedon queenslandica</name>
    <name type="common">Sponge</name>
    <dbReference type="NCBI Taxonomy" id="400682"/>
    <lineage>
        <taxon>Eukaryota</taxon>
        <taxon>Metazoa</taxon>
        <taxon>Porifera</taxon>
        <taxon>Demospongiae</taxon>
        <taxon>Heteroscleromorpha</taxon>
        <taxon>Haplosclerida</taxon>
        <taxon>Niphatidae</taxon>
        <taxon>Amphimedon</taxon>
    </lineage>
</organism>